<dbReference type="InterPro" id="IPR014001">
    <property type="entry name" value="Helicase_ATP-bd"/>
</dbReference>
<dbReference type="EMBL" id="JAHBMH010000007">
    <property type="protein sequence ID" value="KAK1939765.1"/>
    <property type="molecule type" value="Genomic_DNA"/>
</dbReference>
<accession>A0AAD9GJT9</accession>
<dbReference type="CDD" id="cd17920">
    <property type="entry name" value="DEXHc_RecQ"/>
    <property type="match status" value="1"/>
</dbReference>
<dbReference type="PROSITE" id="PS51192">
    <property type="entry name" value="HELICASE_ATP_BIND_1"/>
    <property type="match status" value="1"/>
</dbReference>
<evidence type="ECO:0000256" key="11">
    <source>
        <dbReference type="RuleBase" id="RU364117"/>
    </source>
</evidence>
<dbReference type="Pfam" id="PF00271">
    <property type="entry name" value="Helicase_C"/>
    <property type="match status" value="1"/>
</dbReference>
<dbReference type="GO" id="GO:0005694">
    <property type="term" value="C:chromosome"/>
    <property type="evidence" value="ECO:0007669"/>
    <property type="project" value="TreeGrafter"/>
</dbReference>
<reference evidence="15" key="1">
    <citation type="journal article" date="2014" name="Nucleic Acids Res.">
        <title>The evolutionary dynamics of variant antigen genes in Babesia reveal a history of genomic innovation underlying host-parasite interaction.</title>
        <authorList>
            <person name="Jackson A.P."/>
            <person name="Otto T.D."/>
            <person name="Darby A."/>
            <person name="Ramaprasad A."/>
            <person name="Xia D."/>
            <person name="Echaide I.E."/>
            <person name="Farber M."/>
            <person name="Gahlot S."/>
            <person name="Gamble J."/>
            <person name="Gupta D."/>
            <person name="Gupta Y."/>
            <person name="Jackson L."/>
            <person name="Malandrin L."/>
            <person name="Malas T.B."/>
            <person name="Moussa E."/>
            <person name="Nair M."/>
            <person name="Reid A.J."/>
            <person name="Sanders M."/>
            <person name="Sharma J."/>
            <person name="Tracey A."/>
            <person name="Quail M.A."/>
            <person name="Weir W."/>
            <person name="Wastling J.M."/>
            <person name="Hall N."/>
            <person name="Willadsen P."/>
            <person name="Lingelbach K."/>
            <person name="Shiels B."/>
            <person name="Tait A."/>
            <person name="Berriman M."/>
            <person name="Allred D.R."/>
            <person name="Pain A."/>
        </authorList>
    </citation>
    <scope>NUCLEOTIDE SEQUENCE</scope>
    <source>
        <strain evidence="15">1802A</strain>
    </source>
</reference>
<sequence length="761" mass="85786">MDQELQDRFLNSQVINNYSQIYPSFSQALSLTQATGTTKSHIGHCDLCHGAVYRLSLDELLAFDPAAYAGALQSATPFTRRPSVHQYRLCHRSRPGGAEAYTGSYGSGTYDRSNGASTGQEGYSDDEDQFGYGLDDTGQKERYKYVLPKAADETIALAQDFNYDSSETWSGKFEWTDTVHKINIEVFKNPSFRPKQLEIINCILSGRDTFVVMPTGGGKSLCFQLPVVYDGMTGNNGVTIVVMPLVALIQDQMKRLNALGIPCHALVGELSWSDLQSIFGDISDGNCSACVLFVTPERITASKILFKAFQKLQKQGRLSRFILDEAHCVSVWGNEFRPDYKEMGLLKHEFPEVPVCAFTATATEEVIQDVSTQLRLRSPTIFKSSFNRPNLRYEVINKDKTAGKAIEQLIAVLTTRFAGECGIVYCLSCMEVEKVAEALSKHAKVAPYHAQMQMNMRNMYYKEWMSGNVDIMVATLAFGMGIDKSDVRFVIHFSIPKSIENYFQEAGRAGRDGNPACCIIFYLFHDSQRLLSLVERNTASNGDNHQTNRQKILSVLEYCESGFLCRRKVLLQYFGETLQQKCHVPCDSCSSDQPKRFLPRNCQKEALYICESILYSRKTSTKPGDFTLVTLHKVLLERPTQNHHLSGYLKRMEFSSEAAMLLLKYMIIYQLLIERVVSVTAKNFYSYYIRVNPQYRSYLHHMASLKFPIEPPIQSKRPIQEPQGAAKKARTSKLATKKTTVKEKPSLKPAKKAVKGSRSTM</sequence>
<dbReference type="Pfam" id="PF00270">
    <property type="entry name" value="DEAD"/>
    <property type="match status" value="1"/>
</dbReference>
<dbReference type="InterPro" id="IPR001650">
    <property type="entry name" value="Helicase_C-like"/>
</dbReference>
<evidence type="ECO:0000256" key="8">
    <source>
        <dbReference type="ARBA" id="ARBA00023235"/>
    </source>
</evidence>
<feature type="region of interest" description="Disordered" evidence="12">
    <location>
        <begin position="713"/>
        <end position="761"/>
    </location>
</feature>
<dbReference type="Pfam" id="PF16124">
    <property type="entry name" value="RecQ_Zn_bind"/>
    <property type="match status" value="1"/>
</dbReference>
<keyword evidence="6 11" id="KW-0067">ATP-binding</keyword>
<dbReference type="GO" id="GO:0043138">
    <property type="term" value="F:3'-5' DNA helicase activity"/>
    <property type="evidence" value="ECO:0007669"/>
    <property type="project" value="UniProtKB-EC"/>
</dbReference>
<dbReference type="GO" id="GO:0005524">
    <property type="term" value="F:ATP binding"/>
    <property type="evidence" value="ECO:0007669"/>
    <property type="project" value="UniProtKB-KW"/>
</dbReference>
<evidence type="ECO:0000313" key="15">
    <source>
        <dbReference type="EMBL" id="KAK1939765.1"/>
    </source>
</evidence>
<dbReference type="GO" id="GO:0000724">
    <property type="term" value="P:double-strand break repair via homologous recombination"/>
    <property type="evidence" value="ECO:0007669"/>
    <property type="project" value="TreeGrafter"/>
</dbReference>
<dbReference type="InterPro" id="IPR002464">
    <property type="entry name" value="DNA/RNA_helicase_DEAH_CS"/>
</dbReference>
<dbReference type="NCBIfam" id="TIGR00614">
    <property type="entry name" value="recQ_fam"/>
    <property type="match status" value="1"/>
</dbReference>
<dbReference type="GO" id="GO:0016787">
    <property type="term" value="F:hydrolase activity"/>
    <property type="evidence" value="ECO:0007669"/>
    <property type="project" value="UniProtKB-KW"/>
</dbReference>
<name>A0AAD9GJT9_BABDI</name>
<dbReference type="GO" id="GO:0003677">
    <property type="term" value="F:DNA binding"/>
    <property type="evidence" value="ECO:0007669"/>
    <property type="project" value="UniProtKB-KW"/>
</dbReference>
<dbReference type="InterPro" id="IPR027417">
    <property type="entry name" value="P-loop_NTPase"/>
</dbReference>
<evidence type="ECO:0000256" key="4">
    <source>
        <dbReference type="ARBA" id="ARBA00022801"/>
    </source>
</evidence>
<dbReference type="Proteomes" id="UP001195914">
    <property type="component" value="Unassembled WGS sequence"/>
</dbReference>
<dbReference type="SMART" id="SM00487">
    <property type="entry name" value="DEXDc"/>
    <property type="match status" value="1"/>
</dbReference>
<keyword evidence="8" id="KW-0413">Isomerase</keyword>
<comment type="catalytic activity">
    <reaction evidence="11">
        <text>ATP + H2O = ADP + phosphate + H(+)</text>
        <dbReference type="Rhea" id="RHEA:13065"/>
        <dbReference type="ChEBI" id="CHEBI:15377"/>
        <dbReference type="ChEBI" id="CHEBI:15378"/>
        <dbReference type="ChEBI" id="CHEBI:30616"/>
        <dbReference type="ChEBI" id="CHEBI:43474"/>
        <dbReference type="ChEBI" id="CHEBI:456216"/>
    </reaction>
</comment>
<comment type="caution">
    <text evidence="15">The sequence shown here is derived from an EMBL/GenBank/DDBJ whole genome shotgun (WGS) entry which is preliminary data.</text>
</comment>
<keyword evidence="7" id="KW-0238">DNA-binding</keyword>
<gene>
    <name evidence="15" type="ORF">X943_003090</name>
</gene>
<dbReference type="CDD" id="cd18794">
    <property type="entry name" value="SF2_C_RecQ"/>
    <property type="match status" value="1"/>
</dbReference>
<protein>
    <recommendedName>
        <fullName evidence="11">ATP-dependent DNA helicase</fullName>
        <ecNumber evidence="11">5.6.2.4</ecNumber>
    </recommendedName>
</protein>
<keyword evidence="16" id="KW-1185">Reference proteome</keyword>
<dbReference type="SMART" id="SM00490">
    <property type="entry name" value="HELICc"/>
    <property type="match status" value="1"/>
</dbReference>
<organism evidence="15 16">
    <name type="scientific">Babesia divergens</name>
    <dbReference type="NCBI Taxonomy" id="32595"/>
    <lineage>
        <taxon>Eukaryota</taxon>
        <taxon>Sar</taxon>
        <taxon>Alveolata</taxon>
        <taxon>Apicomplexa</taxon>
        <taxon>Aconoidasida</taxon>
        <taxon>Piroplasmida</taxon>
        <taxon>Babesiidae</taxon>
        <taxon>Babesia</taxon>
    </lineage>
</organism>
<keyword evidence="3 11" id="KW-0547">Nucleotide-binding</keyword>
<comment type="similarity">
    <text evidence="2 11">Belongs to the helicase family. RecQ subfamily.</text>
</comment>
<dbReference type="Gene3D" id="3.40.50.300">
    <property type="entry name" value="P-loop containing nucleotide triphosphate hydrolases"/>
    <property type="match status" value="2"/>
</dbReference>
<evidence type="ECO:0000259" key="13">
    <source>
        <dbReference type="PROSITE" id="PS51192"/>
    </source>
</evidence>
<dbReference type="GO" id="GO:0005737">
    <property type="term" value="C:cytoplasm"/>
    <property type="evidence" value="ECO:0007669"/>
    <property type="project" value="TreeGrafter"/>
</dbReference>
<evidence type="ECO:0000256" key="10">
    <source>
        <dbReference type="ARBA" id="ARBA00034617"/>
    </source>
</evidence>
<dbReference type="InterPro" id="IPR036388">
    <property type="entry name" value="WH-like_DNA-bd_sf"/>
</dbReference>
<dbReference type="PROSITE" id="PS00690">
    <property type="entry name" value="DEAH_ATP_HELICASE"/>
    <property type="match status" value="1"/>
</dbReference>
<dbReference type="InterPro" id="IPR004589">
    <property type="entry name" value="DNA_helicase_ATP-dep_RecQ"/>
</dbReference>
<evidence type="ECO:0000256" key="1">
    <source>
        <dbReference type="ARBA" id="ARBA00004123"/>
    </source>
</evidence>
<keyword evidence="5 11" id="KW-0347">Helicase</keyword>
<dbReference type="FunFam" id="3.40.50.300:FF:001975">
    <property type="entry name" value="ATP-dependent DNA helicase"/>
    <property type="match status" value="1"/>
</dbReference>
<keyword evidence="4 11" id="KW-0378">Hydrolase</keyword>
<dbReference type="GO" id="GO:0009378">
    <property type="term" value="F:four-way junction helicase activity"/>
    <property type="evidence" value="ECO:0007669"/>
    <property type="project" value="TreeGrafter"/>
</dbReference>
<dbReference type="EC" id="5.6.2.4" evidence="11"/>
<dbReference type="GO" id="GO:0005634">
    <property type="term" value="C:nucleus"/>
    <property type="evidence" value="ECO:0007669"/>
    <property type="project" value="UniProtKB-SubCell"/>
</dbReference>
<feature type="domain" description="Helicase C-terminal" evidence="14">
    <location>
        <begin position="405"/>
        <end position="553"/>
    </location>
</feature>
<evidence type="ECO:0000256" key="6">
    <source>
        <dbReference type="ARBA" id="ARBA00022840"/>
    </source>
</evidence>
<dbReference type="PROSITE" id="PS51194">
    <property type="entry name" value="HELICASE_CTER"/>
    <property type="match status" value="1"/>
</dbReference>
<dbReference type="PANTHER" id="PTHR13710">
    <property type="entry name" value="DNA HELICASE RECQ FAMILY MEMBER"/>
    <property type="match status" value="1"/>
</dbReference>
<evidence type="ECO:0000256" key="7">
    <source>
        <dbReference type="ARBA" id="ARBA00023125"/>
    </source>
</evidence>
<keyword evidence="9 11" id="KW-0539">Nucleus</keyword>
<evidence type="ECO:0000256" key="9">
    <source>
        <dbReference type="ARBA" id="ARBA00023242"/>
    </source>
</evidence>
<evidence type="ECO:0000256" key="12">
    <source>
        <dbReference type="SAM" id="MobiDB-lite"/>
    </source>
</evidence>
<proteinExistence type="inferred from homology"/>
<feature type="domain" description="Helicase ATP-binding" evidence="13">
    <location>
        <begin position="200"/>
        <end position="380"/>
    </location>
</feature>
<evidence type="ECO:0000256" key="2">
    <source>
        <dbReference type="ARBA" id="ARBA00005446"/>
    </source>
</evidence>
<dbReference type="SUPFAM" id="SSF52540">
    <property type="entry name" value="P-loop containing nucleoside triphosphate hydrolases"/>
    <property type="match status" value="1"/>
</dbReference>
<comment type="subcellular location">
    <subcellularLocation>
        <location evidence="1 11">Nucleus</location>
    </subcellularLocation>
</comment>
<evidence type="ECO:0000256" key="5">
    <source>
        <dbReference type="ARBA" id="ARBA00022806"/>
    </source>
</evidence>
<dbReference type="InterPro" id="IPR011545">
    <property type="entry name" value="DEAD/DEAH_box_helicase_dom"/>
</dbReference>
<evidence type="ECO:0000313" key="16">
    <source>
        <dbReference type="Proteomes" id="UP001195914"/>
    </source>
</evidence>
<evidence type="ECO:0000259" key="14">
    <source>
        <dbReference type="PROSITE" id="PS51194"/>
    </source>
</evidence>
<dbReference type="InterPro" id="IPR032284">
    <property type="entry name" value="RecQ_Zn-bd"/>
</dbReference>
<dbReference type="FunFam" id="3.40.50.300:FF:000296">
    <property type="entry name" value="ATP-dependent DNA helicase RecQ"/>
    <property type="match status" value="1"/>
</dbReference>
<reference evidence="15" key="2">
    <citation type="submission" date="2021-05" db="EMBL/GenBank/DDBJ databases">
        <authorList>
            <person name="Pain A."/>
        </authorList>
    </citation>
    <scope>NUCLEOTIDE SEQUENCE</scope>
    <source>
        <strain evidence="15">1802A</strain>
    </source>
</reference>
<comment type="catalytic activity">
    <reaction evidence="10 11">
        <text>Couples ATP hydrolysis with the unwinding of duplex DNA by translocating in the 3'-5' direction.</text>
        <dbReference type="EC" id="5.6.2.4"/>
    </reaction>
</comment>
<evidence type="ECO:0000256" key="3">
    <source>
        <dbReference type="ARBA" id="ARBA00022741"/>
    </source>
</evidence>
<dbReference type="PANTHER" id="PTHR13710:SF153">
    <property type="entry name" value="RECQ-LIKE DNA HELICASE BLM"/>
    <property type="match status" value="1"/>
</dbReference>
<dbReference type="Gene3D" id="1.10.10.10">
    <property type="entry name" value="Winged helix-like DNA-binding domain superfamily/Winged helix DNA-binding domain"/>
    <property type="match status" value="1"/>
</dbReference>
<dbReference type="AlphaFoldDB" id="A0AAD9GJT9"/>